<evidence type="ECO:0000256" key="5">
    <source>
        <dbReference type="ARBA" id="ARBA00023159"/>
    </source>
</evidence>
<dbReference type="EMBL" id="LT598490">
    <property type="protein sequence ID" value="SCW02696.1"/>
    <property type="molecule type" value="Genomic_DNA"/>
</dbReference>
<dbReference type="Proteomes" id="UP000190831">
    <property type="component" value="Chromosome F"/>
</dbReference>
<organism evidence="10 11">
    <name type="scientific">Lachancea fermentati</name>
    <name type="common">Zygosaccharomyces fermentati</name>
    <dbReference type="NCBI Taxonomy" id="4955"/>
    <lineage>
        <taxon>Eukaryota</taxon>
        <taxon>Fungi</taxon>
        <taxon>Dikarya</taxon>
        <taxon>Ascomycota</taxon>
        <taxon>Saccharomycotina</taxon>
        <taxon>Saccharomycetes</taxon>
        <taxon>Saccharomycetales</taxon>
        <taxon>Saccharomycetaceae</taxon>
        <taxon>Lachancea</taxon>
    </lineage>
</organism>
<dbReference type="Gene3D" id="3.30.310.180">
    <property type="match status" value="2"/>
</dbReference>
<keyword evidence="4 9" id="KW-0805">Transcription regulation</keyword>
<dbReference type="InterPro" id="IPR013921">
    <property type="entry name" value="Mediator_Med20"/>
</dbReference>
<dbReference type="STRING" id="4955.A0A1G4MFJ9"/>
<sequence length="213" mass="24053">MKQSAVIFIEKATPASITEFHDILSNDLLSIKEKWSFEFKTFRFAVKNLPPQDPKLMHSITFTHRGNQTVIIKNKSAVVTSSPAADPPQQLTFNSCSTGAPESFDTILTTKLSNLWTQRQSIKGDFGSTFLTTDLIIRATNVFSYGGFKGLLIELECNDGASISDFEKRIERVRSHLYGISLREIKICRDVMDTTKPNFLCDLAYQYIKVLEI</sequence>
<dbReference type="InterPro" id="IPR016532">
    <property type="entry name" value="Med20"/>
</dbReference>
<evidence type="ECO:0000256" key="7">
    <source>
        <dbReference type="ARBA" id="ARBA00023242"/>
    </source>
</evidence>
<keyword evidence="11" id="KW-1185">Reference proteome</keyword>
<evidence type="ECO:0000256" key="1">
    <source>
        <dbReference type="ARBA" id="ARBA00004123"/>
    </source>
</evidence>
<dbReference type="GO" id="GO:0003712">
    <property type="term" value="F:transcription coregulator activity"/>
    <property type="evidence" value="ECO:0007669"/>
    <property type="project" value="InterPro"/>
</dbReference>
<comment type="similarity">
    <text evidence="2 9">Belongs to the Mediator complex subunit 20 family.</text>
</comment>
<evidence type="ECO:0000256" key="4">
    <source>
        <dbReference type="ARBA" id="ARBA00023015"/>
    </source>
</evidence>
<dbReference type="GO" id="GO:0016592">
    <property type="term" value="C:mediator complex"/>
    <property type="evidence" value="ECO:0007669"/>
    <property type="project" value="InterPro"/>
</dbReference>
<dbReference type="GO" id="GO:0006357">
    <property type="term" value="P:regulation of transcription by RNA polymerase II"/>
    <property type="evidence" value="ECO:0007669"/>
    <property type="project" value="InterPro"/>
</dbReference>
<evidence type="ECO:0000313" key="10">
    <source>
        <dbReference type="EMBL" id="SCW02696.1"/>
    </source>
</evidence>
<dbReference type="OMA" id="WTQRQSI"/>
<accession>A0A1G4MFJ9</accession>
<evidence type="ECO:0000313" key="11">
    <source>
        <dbReference type="Proteomes" id="UP000190831"/>
    </source>
</evidence>
<gene>
    <name evidence="10" type="ORF">LAFE_0F12266G</name>
</gene>
<dbReference type="AlphaFoldDB" id="A0A1G4MFJ9"/>
<keyword evidence="6 9" id="KW-0804">Transcription</keyword>
<comment type="function">
    <text evidence="9">Component of the Mediator complex, a coactivator involved in the regulated transcription of nearly all RNA polymerase II-dependent genes. Mediator functions as a bridge to convey information from gene-specific regulatory proteins to the basal RNA polymerase II transcription machinery.</text>
</comment>
<keyword evidence="7 9" id="KW-0539">Nucleus</keyword>
<protein>
    <recommendedName>
        <fullName evidence="3 9">Mediator of RNA polymerase II transcription subunit 20</fullName>
    </recommendedName>
    <alternativeName>
        <fullName evidence="8 9">Mediator complex subunit 20</fullName>
    </alternativeName>
</protein>
<proteinExistence type="inferred from homology"/>
<reference evidence="11" key="1">
    <citation type="submission" date="2016-03" db="EMBL/GenBank/DDBJ databases">
        <authorList>
            <person name="Devillers H."/>
        </authorList>
    </citation>
    <scope>NUCLEOTIDE SEQUENCE [LARGE SCALE GENOMIC DNA]</scope>
</reference>
<dbReference type="PIRSF" id="PIRSF007945">
    <property type="entry name" value="SRB2"/>
    <property type="match status" value="1"/>
</dbReference>
<evidence type="ECO:0000256" key="6">
    <source>
        <dbReference type="ARBA" id="ARBA00023163"/>
    </source>
</evidence>
<name>A0A1G4MFJ9_LACFM</name>
<evidence type="ECO:0000256" key="3">
    <source>
        <dbReference type="ARBA" id="ARBA00019690"/>
    </source>
</evidence>
<keyword evidence="5 9" id="KW-0010">Activator</keyword>
<comment type="subcellular location">
    <subcellularLocation>
        <location evidence="1 9">Nucleus</location>
    </subcellularLocation>
</comment>
<evidence type="ECO:0000256" key="8">
    <source>
        <dbReference type="ARBA" id="ARBA00031954"/>
    </source>
</evidence>
<dbReference type="Pfam" id="PF08612">
    <property type="entry name" value="Med20"/>
    <property type="match status" value="1"/>
</dbReference>
<dbReference type="OrthoDB" id="1854899at2759"/>
<evidence type="ECO:0000256" key="9">
    <source>
        <dbReference type="PIRNR" id="PIRNR007945"/>
    </source>
</evidence>
<evidence type="ECO:0000256" key="2">
    <source>
        <dbReference type="ARBA" id="ARBA00010743"/>
    </source>
</evidence>